<dbReference type="EMBL" id="JADIMS010000039">
    <property type="protein sequence ID" value="MBO8449915.1"/>
    <property type="molecule type" value="Genomic_DNA"/>
</dbReference>
<comment type="caution">
    <text evidence="2">The sequence shown here is derived from an EMBL/GenBank/DDBJ whole genome shotgun (WGS) entry which is preliminary data.</text>
</comment>
<protein>
    <submittedName>
        <fullName evidence="2">Uncharacterized protein</fullName>
    </submittedName>
</protein>
<proteinExistence type="predicted"/>
<evidence type="ECO:0000256" key="1">
    <source>
        <dbReference type="SAM" id="Phobius"/>
    </source>
</evidence>
<accession>A0A9D9ENP2</accession>
<name>A0A9D9ENP2_9SPIR</name>
<dbReference type="Proteomes" id="UP000823616">
    <property type="component" value="Unassembled WGS sequence"/>
</dbReference>
<evidence type="ECO:0000313" key="3">
    <source>
        <dbReference type="Proteomes" id="UP000823616"/>
    </source>
</evidence>
<gene>
    <name evidence="2" type="ORF">IAA96_02295</name>
</gene>
<keyword evidence="1" id="KW-0812">Transmembrane</keyword>
<feature type="transmembrane region" description="Helical" evidence="1">
    <location>
        <begin position="33"/>
        <end position="59"/>
    </location>
</feature>
<reference evidence="2" key="1">
    <citation type="submission" date="2020-10" db="EMBL/GenBank/DDBJ databases">
        <authorList>
            <person name="Gilroy R."/>
        </authorList>
    </citation>
    <scope>NUCLEOTIDE SEQUENCE</scope>
    <source>
        <strain evidence="2">B3-4054</strain>
    </source>
</reference>
<dbReference type="AlphaFoldDB" id="A0A9D9ENP2"/>
<organism evidence="2 3">
    <name type="scientific">Candidatus Avitreponema avistercoris</name>
    <dbReference type="NCBI Taxonomy" id="2840705"/>
    <lineage>
        <taxon>Bacteria</taxon>
        <taxon>Pseudomonadati</taxon>
        <taxon>Spirochaetota</taxon>
        <taxon>Spirochaetia</taxon>
        <taxon>Spirochaetales</taxon>
        <taxon>Candidatus Avitreponema</taxon>
    </lineage>
</organism>
<sequence>MVALITGLVLLFFTVFAALPPETVGFGLGWGEFILLFLRGGLPILTAFVGLIAVFVGVADLRDKKEAEKEEEEAKKSQS</sequence>
<reference evidence="2" key="2">
    <citation type="journal article" date="2021" name="PeerJ">
        <title>Extensive microbial diversity within the chicken gut microbiome revealed by metagenomics and culture.</title>
        <authorList>
            <person name="Gilroy R."/>
            <person name="Ravi A."/>
            <person name="Getino M."/>
            <person name="Pursley I."/>
            <person name="Horton D.L."/>
            <person name="Alikhan N.F."/>
            <person name="Baker D."/>
            <person name="Gharbi K."/>
            <person name="Hall N."/>
            <person name="Watson M."/>
            <person name="Adriaenssens E.M."/>
            <person name="Foster-Nyarko E."/>
            <person name="Jarju S."/>
            <person name="Secka A."/>
            <person name="Antonio M."/>
            <person name="Oren A."/>
            <person name="Chaudhuri R.R."/>
            <person name="La Ragione R."/>
            <person name="Hildebrand F."/>
            <person name="Pallen M.J."/>
        </authorList>
    </citation>
    <scope>NUCLEOTIDE SEQUENCE</scope>
    <source>
        <strain evidence="2">B3-4054</strain>
    </source>
</reference>
<keyword evidence="1" id="KW-1133">Transmembrane helix</keyword>
<evidence type="ECO:0000313" key="2">
    <source>
        <dbReference type="EMBL" id="MBO8449915.1"/>
    </source>
</evidence>
<keyword evidence="1" id="KW-0472">Membrane</keyword>